<organism evidence="1 2">
    <name type="scientific">Methylobacterium persicinum</name>
    <dbReference type="NCBI Taxonomy" id="374426"/>
    <lineage>
        <taxon>Bacteria</taxon>
        <taxon>Pseudomonadati</taxon>
        <taxon>Pseudomonadota</taxon>
        <taxon>Alphaproteobacteria</taxon>
        <taxon>Hyphomicrobiales</taxon>
        <taxon>Methylobacteriaceae</taxon>
        <taxon>Methylobacterium</taxon>
    </lineage>
</organism>
<sequence>MINPSPYLVPFAKVETLRERFEHHVRAAAAYDVERRERGETVSRHATVDKVLADRLASLDEMSRQDFVDAFSFFEGFTLERRDETVLSKAKSALRMTGDRPSALTIVNRWLKFVYLKLWCEGLVVLPLHFKLGSSFRNGEIRSILPPVATCHIDNPHRDMAAFGLSLTLASRWRTFAEIDLDTLGPFSLQLGEDYRKRELLGLRRRNPYSPFTSALWMWQKAGEGNGFRYSADDVRGYLYWIDCARRGTTDQKPSEFIPEARDRRRLIKSDIKANAARRVAAAQVELIEHDRQAEFKQAIIAGDKTLVEVRFEVAAERVNAPEDILEYARMLRAKGVGRGGKEEPYPSRMHAFPGAIWATWNDMFERYFALRMRQGFEGGSGWDTFRYVFQDYLCCYLPWWQELHPGIEAPVPADPSEFKRFGHWVDGGDETAPLPLLHFFDQTRHGSGKDGFNGFITDGHRFFEFCRGDAASLRMRVAGFDNPVVPHVDRKVVRGATKTNKTPIPTAVLPLLFRYAYACEAFFLELGQASLAGTLPKTQQKLIGTLHKYVGTYEPSLFEGSCGKVGFEFEGRWHDIETVPLLVAWDERVVMVPGEERPRSAFVPQLSGLRLVIAALETGIRFQGLQWLCRKTYRSLVDAQTATAELVPLIVNTDKVKDRPWKTLIVRRAYELLRREEAYQDMLADAFVERPVQYERRDHTRFAPVQPLFRGPQSDYPVGDKTYATAWERLIMGFAQWYERHMPGSEPLRMWRFEPDIDPMTKKPRVVMHLDGEEQRPCCPLRVRLRHTPHSARSTFITARSGILPIEVTGWLVGQTNKATTYHYTVESEEEIGRKILSAASSLWEPDRENPVHIRADGVNSALRRSFEADRSRTETAFGFQTLSLLNAEAPDADGVELLRSTPMGHVVFRETHICPVGEMCPSNLMDVLVEPRRCGVCPLAVKSVDHLPSIGAKCRHLLEQVREGAKVLARMRARGEPSATIEQVQQRRKVDLMEYEGWRTSLHTLTAKLEELQAADNGTPLLHVGMPDAVRLHLKLVTRDADLAEFLLHRICDSAGHAGFETPTVRAQAAQLKQRLLASTRALDAEIDLHEDDPVRSLLSTLRLSLEAYGISPTYGAALDAIRGNAIAGQERMPRLPASGETVD</sequence>
<evidence type="ECO:0000313" key="1">
    <source>
        <dbReference type="EMBL" id="MDQ0444494.1"/>
    </source>
</evidence>
<name>A0ABU0HSM1_9HYPH</name>
<accession>A0ABU0HSM1</accession>
<protein>
    <recommendedName>
        <fullName evidence="3">Integrase</fullName>
    </recommendedName>
</protein>
<dbReference type="Proteomes" id="UP001236369">
    <property type="component" value="Unassembled WGS sequence"/>
</dbReference>
<keyword evidence="2" id="KW-1185">Reference proteome</keyword>
<proteinExistence type="predicted"/>
<gene>
    <name evidence="1" type="ORF">QO016_004005</name>
</gene>
<comment type="caution">
    <text evidence="1">The sequence shown here is derived from an EMBL/GenBank/DDBJ whole genome shotgun (WGS) entry which is preliminary data.</text>
</comment>
<dbReference type="RefSeq" id="WP_238247396.1">
    <property type="nucleotide sequence ID" value="NZ_BPQX01000009.1"/>
</dbReference>
<reference evidence="1 2" key="1">
    <citation type="submission" date="2023-07" db="EMBL/GenBank/DDBJ databases">
        <title>Genomic Encyclopedia of Type Strains, Phase IV (KMG-IV): sequencing the most valuable type-strain genomes for metagenomic binning, comparative biology and taxonomic classification.</title>
        <authorList>
            <person name="Goeker M."/>
        </authorList>
    </citation>
    <scope>NUCLEOTIDE SEQUENCE [LARGE SCALE GENOMIC DNA]</scope>
    <source>
        <strain evidence="1 2">DSM 19562</strain>
    </source>
</reference>
<dbReference type="EMBL" id="JAUSVV010000012">
    <property type="protein sequence ID" value="MDQ0444494.1"/>
    <property type="molecule type" value="Genomic_DNA"/>
</dbReference>
<evidence type="ECO:0000313" key="2">
    <source>
        <dbReference type="Proteomes" id="UP001236369"/>
    </source>
</evidence>
<evidence type="ECO:0008006" key="3">
    <source>
        <dbReference type="Google" id="ProtNLM"/>
    </source>
</evidence>